<accession>A0A8X7WWD2</accession>
<keyword evidence="3 5" id="KW-0863">Zinc-finger</keyword>
<comment type="catalytic activity">
    <reaction evidence="5">
        <text>S-ubiquitinyl-[E2 ubiquitin-conjugating enzyme]-L-cysteine + [acceptor protein]-L-lysine = [E2 ubiquitin-conjugating enzyme]-L-cysteine + N(6)-ubiquitinyl-[acceptor protein]-L-lysine.</text>
        <dbReference type="EC" id="2.3.2.27"/>
    </reaction>
</comment>
<keyword evidence="5" id="KW-0833">Ubl conjugation pathway</keyword>
<gene>
    <name evidence="7" type="primary">Siah3</name>
    <name evidence="7" type="ORF">GTO96_0013549</name>
</gene>
<comment type="pathway">
    <text evidence="5">Protein modification; protein ubiquitination.</text>
</comment>
<dbReference type="GO" id="GO:0031624">
    <property type="term" value="F:ubiquitin conjugating enzyme binding"/>
    <property type="evidence" value="ECO:0007669"/>
    <property type="project" value="TreeGrafter"/>
</dbReference>
<dbReference type="Proteomes" id="UP000886611">
    <property type="component" value="Unassembled WGS sequence"/>
</dbReference>
<evidence type="ECO:0000313" key="8">
    <source>
        <dbReference type="Proteomes" id="UP000886611"/>
    </source>
</evidence>
<comment type="domain">
    <text evidence="5">The RING-type zinc finger domain is essential for ubiquitin ligase activity.</text>
</comment>
<dbReference type="PANTHER" id="PTHR45877:SF5">
    <property type="entry name" value="SEVEN IN ABSENTIA HOMOLOG 3"/>
    <property type="match status" value="1"/>
</dbReference>
<comment type="domain">
    <text evidence="5">The SBD domain (substrate-binding domain) mediates the interaction with substrate proteins. It is related to the TRAF family.</text>
</comment>
<proteinExistence type="inferred from homology"/>
<dbReference type="InterPro" id="IPR004162">
    <property type="entry name" value="SINA-like_animal"/>
</dbReference>
<evidence type="ECO:0000256" key="2">
    <source>
        <dbReference type="ARBA" id="ARBA00022723"/>
    </source>
</evidence>
<dbReference type="FunFam" id="2.60.210.10:FF:000002">
    <property type="entry name" value="E3 ubiquitin-protein ligase"/>
    <property type="match status" value="1"/>
</dbReference>
<dbReference type="GO" id="GO:0005737">
    <property type="term" value="C:cytoplasm"/>
    <property type="evidence" value="ECO:0007669"/>
    <property type="project" value="InterPro"/>
</dbReference>
<dbReference type="EC" id="2.3.2.27" evidence="5"/>
<keyword evidence="4 5" id="KW-0862">Zinc</keyword>
<evidence type="ECO:0000259" key="6">
    <source>
        <dbReference type="Pfam" id="PF03145"/>
    </source>
</evidence>
<evidence type="ECO:0000313" key="7">
    <source>
        <dbReference type="EMBL" id="KAG2457250.1"/>
    </source>
</evidence>
<comment type="similarity">
    <text evidence="1 5">Belongs to the SINA (Seven in absentia) family.</text>
</comment>
<comment type="function">
    <text evidence="5">E3 ubiquitin-protein ligase that mediates ubiquitination and subsequent proteasomal degradation of target proteins. E3 ubiquitin ligases accept ubiquitin from an E2 ubiquitin-conjugating enzyme in the form of a thioester and then directly transfers the ubiquitin to targeted substrates.</text>
</comment>
<dbReference type="GO" id="GO:0008270">
    <property type="term" value="F:zinc ion binding"/>
    <property type="evidence" value="ECO:0007669"/>
    <property type="project" value="UniProtKB-KW"/>
</dbReference>
<dbReference type="GO" id="GO:0061630">
    <property type="term" value="F:ubiquitin protein ligase activity"/>
    <property type="evidence" value="ECO:0007669"/>
    <property type="project" value="UniProtKB-EC"/>
</dbReference>
<organism evidence="7 8">
    <name type="scientific">Polypterus senegalus</name>
    <name type="common">Senegal bichir</name>
    <dbReference type="NCBI Taxonomy" id="55291"/>
    <lineage>
        <taxon>Eukaryota</taxon>
        <taxon>Metazoa</taxon>
        <taxon>Chordata</taxon>
        <taxon>Craniata</taxon>
        <taxon>Vertebrata</taxon>
        <taxon>Euteleostomi</taxon>
        <taxon>Actinopterygii</taxon>
        <taxon>Polypteriformes</taxon>
        <taxon>Polypteridae</taxon>
        <taxon>Polypterus</taxon>
    </lineage>
</organism>
<dbReference type="PANTHER" id="PTHR45877">
    <property type="entry name" value="E3 UBIQUITIN-PROTEIN LIGASE SIAH2"/>
    <property type="match status" value="1"/>
</dbReference>
<feature type="domain" description="Seven-in-absentia protein TRAF-like" evidence="6">
    <location>
        <begin position="144"/>
        <end position="239"/>
    </location>
</feature>
<dbReference type="Gene3D" id="2.60.210.10">
    <property type="entry name" value="Apoptosis, Tumor Necrosis Factor Receptor Associated Protein 2, Chain A"/>
    <property type="match status" value="1"/>
</dbReference>
<reference evidence="7 8" key="1">
    <citation type="journal article" date="2021" name="Cell">
        <title>Tracing the genetic footprints of vertebrate landing in non-teleost ray-finned fishes.</title>
        <authorList>
            <person name="Bi X."/>
            <person name="Wang K."/>
            <person name="Yang L."/>
            <person name="Pan H."/>
            <person name="Jiang H."/>
            <person name="Wei Q."/>
            <person name="Fang M."/>
            <person name="Yu H."/>
            <person name="Zhu C."/>
            <person name="Cai Y."/>
            <person name="He Y."/>
            <person name="Gan X."/>
            <person name="Zeng H."/>
            <person name="Yu D."/>
            <person name="Zhu Y."/>
            <person name="Jiang H."/>
            <person name="Qiu Q."/>
            <person name="Yang H."/>
            <person name="Zhang Y.E."/>
            <person name="Wang W."/>
            <person name="Zhu M."/>
            <person name="He S."/>
            <person name="Zhang G."/>
        </authorList>
    </citation>
    <scope>NUCLEOTIDE SEQUENCE [LARGE SCALE GENOMIC DNA]</scope>
    <source>
        <strain evidence="7">Bchr_013</strain>
    </source>
</reference>
<dbReference type="SUPFAM" id="SSF49599">
    <property type="entry name" value="TRAF domain-like"/>
    <property type="match status" value="1"/>
</dbReference>
<feature type="non-terminal residue" evidence="7">
    <location>
        <position position="1"/>
    </location>
</feature>
<protein>
    <recommendedName>
        <fullName evidence="5">E3 ubiquitin-protein ligase</fullName>
        <ecNumber evidence="5">2.3.2.27</ecNumber>
    </recommendedName>
</protein>
<sequence length="247" mass="27787">MVNEAKCLKLIDNKAKELLKDFKRGKTSLSPLRISDQAAKVDKKFNFNFLVTAIYNALPSEDSSLRRCSSLSLRTGQVEAKFPRGLSNRPCSCPLHSCDWEGDSEVVGVHLKEIHQVTTLQGQHFVFLAADMNLPEAEDWLTLQCCLGEEFLLVLKKQEKREGFQQYFAVVMLLGPDSAAEKFTYRLELNRDRRRLSWESTVRSISEGINTVIAESDCLVLSEPLARIFSDNGKLGIIISISATKQS</sequence>
<dbReference type="InterPro" id="IPR018121">
    <property type="entry name" value="7-in-absentia-prot_TRAF-dom"/>
</dbReference>
<dbReference type="AlphaFoldDB" id="A0A8X7WWD2"/>
<dbReference type="EMBL" id="JAATIS010008602">
    <property type="protein sequence ID" value="KAG2457250.1"/>
    <property type="molecule type" value="Genomic_DNA"/>
</dbReference>
<dbReference type="GO" id="GO:0043161">
    <property type="term" value="P:proteasome-mediated ubiquitin-dependent protein catabolic process"/>
    <property type="evidence" value="ECO:0007669"/>
    <property type="project" value="TreeGrafter"/>
</dbReference>
<comment type="caution">
    <text evidence="7">The sequence shown here is derived from an EMBL/GenBank/DDBJ whole genome shotgun (WGS) entry which is preliminary data.</text>
</comment>
<evidence type="ECO:0000256" key="1">
    <source>
        <dbReference type="ARBA" id="ARBA00009119"/>
    </source>
</evidence>
<keyword evidence="2 5" id="KW-0479">Metal-binding</keyword>
<keyword evidence="8" id="KW-1185">Reference proteome</keyword>
<evidence type="ECO:0000256" key="4">
    <source>
        <dbReference type="ARBA" id="ARBA00022833"/>
    </source>
</evidence>
<name>A0A8X7WWD2_POLSE</name>
<feature type="non-terminal residue" evidence="7">
    <location>
        <position position="247"/>
    </location>
</feature>
<dbReference type="InterPro" id="IPR008974">
    <property type="entry name" value="TRAF-like"/>
</dbReference>
<dbReference type="Pfam" id="PF03145">
    <property type="entry name" value="Sina_TRAF"/>
    <property type="match status" value="1"/>
</dbReference>
<evidence type="ECO:0000256" key="3">
    <source>
        <dbReference type="ARBA" id="ARBA00022771"/>
    </source>
</evidence>
<evidence type="ECO:0000256" key="5">
    <source>
        <dbReference type="RuleBase" id="RU201113"/>
    </source>
</evidence>